<dbReference type="GO" id="GO:0036503">
    <property type="term" value="P:ERAD pathway"/>
    <property type="evidence" value="ECO:0007669"/>
    <property type="project" value="TreeGrafter"/>
</dbReference>
<accession>A0A9W8A0M0</accession>
<dbReference type="InterPro" id="IPR048857">
    <property type="entry name" value="OTU1_Ubl"/>
</dbReference>
<dbReference type="InterPro" id="IPR029071">
    <property type="entry name" value="Ubiquitin-like_domsf"/>
</dbReference>
<evidence type="ECO:0000259" key="11">
    <source>
        <dbReference type="Pfam" id="PF21403"/>
    </source>
</evidence>
<dbReference type="InterPro" id="IPR057766">
    <property type="entry name" value="Znf-C2H2_OTU1-like_C"/>
</dbReference>
<dbReference type="Pfam" id="PF21403">
    <property type="entry name" value="OTU1_UBXL"/>
    <property type="match status" value="1"/>
</dbReference>
<evidence type="ECO:0000256" key="1">
    <source>
        <dbReference type="ARBA" id="ARBA00000707"/>
    </source>
</evidence>
<dbReference type="PANTHER" id="PTHR13312">
    <property type="entry name" value="HIV-INDUCED PROTEIN-7-LIKE PROTEASE"/>
    <property type="match status" value="1"/>
</dbReference>
<evidence type="ECO:0000313" key="14">
    <source>
        <dbReference type="Proteomes" id="UP001150538"/>
    </source>
</evidence>
<keyword evidence="6 9" id="KW-0378">Hydrolase</keyword>
<dbReference type="GO" id="GO:0016579">
    <property type="term" value="P:protein deubiquitination"/>
    <property type="evidence" value="ECO:0007669"/>
    <property type="project" value="TreeGrafter"/>
</dbReference>
<dbReference type="GO" id="GO:0005634">
    <property type="term" value="C:nucleus"/>
    <property type="evidence" value="ECO:0007669"/>
    <property type="project" value="TreeGrafter"/>
</dbReference>
<comment type="catalytic activity">
    <reaction evidence="1 9">
        <text>Thiol-dependent hydrolysis of ester, thioester, amide, peptide and isopeptide bonds formed by the C-terminal Gly of ubiquitin (a 76-residue protein attached to proteins as an intracellular targeting signal).</text>
        <dbReference type="EC" id="3.4.19.12"/>
    </reaction>
</comment>
<feature type="domain" description="OTU" evidence="10">
    <location>
        <begin position="128"/>
        <end position="188"/>
    </location>
</feature>
<keyword evidence="14" id="KW-1185">Reference proteome</keyword>
<keyword evidence="2 13" id="KW-0645">Protease</keyword>
<protein>
    <recommendedName>
        <fullName evidence="9">Ubiquitin thioesterase OTU</fullName>
        <ecNumber evidence="9">3.4.19.12</ecNumber>
    </recommendedName>
</protein>
<feature type="domain" description="OTU1-like C-terminal C2H2-type zinc finger" evidence="12">
    <location>
        <begin position="255"/>
        <end position="289"/>
    </location>
</feature>
<name>A0A9W8A0M0_9FUNG</name>
<dbReference type="EMBL" id="JANBPU010000018">
    <property type="protein sequence ID" value="KAJ1920044.1"/>
    <property type="molecule type" value="Genomic_DNA"/>
</dbReference>
<organism evidence="13 14">
    <name type="scientific">Mycoemilia scoparia</name>
    <dbReference type="NCBI Taxonomy" id="417184"/>
    <lineage>
        <taxon>Eukaryota</taxon>
        <taxon>Fungi</taxon>
        <taxon>Fungi incertae sedis</taxon>
        <taxon>Zoopagomycota</taxon>
        <taxon>Kickxellomycotina</taxon>
        <taxon>Kickxellomycetes</taxon>
        <taxon>Kickxellales</taxon>
        <taxon>Kickxellaceae</taxon>
        <taxon>Mycoemilia</taxon>
    </lineage>
</organism>
<dbReference type="GO" id="GO:0030968">
    <property type="term" value="P:endoplasmic reticulum unfolded protein response"/>
    <property type="evidence" value="ECO:0007669"/>
    <property type="project" value="TreeGrafter"/>
</dbReference>
<dbReference type="Gene3D" id="3.90.70.80">
    <property type="match status" value="1"/>
</dbReference>
<keyword evidence="9" id="KW-0963">Cytoplasm</keyword>
<evidence type="ECO:0000256" key="5">
    <source>
        <dbReference type="ARBA" id="ARBA00022786"/>
    </source>
</evidence>
<evidence type="ECO:0000256" key="6">
    <source>
        <dbReference type="ARBA" id="ARBA00022801"/>
    </source>
</evidence>
<dbReference type="Pfam" id="PF24560">
    <property type="entry name" value="zf-C2H2_OTU1_C"/>
    <property type="match status" value="1"/>
</dbReference>
<sequence length="290" mass="32142">MRFRLQGPDFRKDITCGDIDTLGAFKQLLEAETGIPTFQIKIKAGVPPRTVAGNDGDSLNSVGIRSGDRLILSYNDIEEKPNQCVSRSQGESSKTNDMLDTGAYPECVPVGDGYLVKHLSISFYLKVIGSNQSAQSLRQLVVSEIIRNPEEYSQVVLGRSRDEYCSWIMEPNSWGGAIELAIFSSYFKLGEGKYSNRVIVLYSGIHYDAVKLVMSLNEPDLLEQTIFPVSDETVVMAASELARMLQEQHQYTDVANFTLRCSICDASLLGETDAQQHAGRTGHTAFEEYS</sequence>
<evidence type="ECO:0000256" key="8">
    <source>
        <dbReference type="ARBA" id="ARBA00022833"/>
    </source>
</evidence>
<dbReference type="InterPro" id="IPR038765">
    <property type="entry name" value="Papain-like_cys_pep_sf"/>
</dbReference>
<dbReference type="AlphaFoldDB" id="A0A9W8A0M0"/>
<keyword evidence="8" id="KW-0862">Zinc</keyword>
<dbReference type="Gene3D" id="3.10.20.90">
    <property type="entry name" value="Phosphatidylinositol 3-kinase Catalytic Subunit, Chain A, domain 1"/>
    <property type="match status" value="1"/>
</dbReference>
<gene>
    <name evidence="13" type="primary">OTU1</name>
    <name evidence="13" type="ORF">H4219_001573</name>
</gene>
<evidence type="ECO:0000256" key="7">
    <source>
        <dbReference type="ARBA" id="ARBA00022807"/>
    </source>
</evidence>
<dbReference type="Proteomes" id="UP001150538">
    <property type="component" value="Unassembled WGS sequence"/>
</dbReference>
<keyword evidence="5 9" id="KW-0833">Ubl conjugation pathway</keyword>
<evidence type="ECO:0000256" key="2">
    <source>
        <dbReference type="ARBA" id="ARBA00022670"/>
    </source>
</evidence>
<evidence type="ECO:0000256" key="3">
    <source>
        <dbReference type="ARBA" id="ARBA00022723"/>
    </source>
</evidence>
<feature type="domain" description="OTU1 Ubl" evidence="11">
    <location>
        <begin position="1"/>
        <end position="51"/>
    </location>
</feature>
<comment type="function">
    <text evidence="9">Hydrolase that can remove conjugated ubiquitin from proteins and may therefore play an important regulatory role at the level of protein turnover by preventing degradation.</text>
</comment>
<keyword evidence="4" id="KW-0863">Zinc-finger</keyword>
<evidence type="ECO:0000256" key="9">
    <source>
        <dbReference type="RuleBase" id="RU367104"/>
    </source>
</evidence>
<dbReference type="PANTHER" id="PTHR13312:SF0">
    <property type="entry name" value="UBIQUITIN THIOESTERASE OTU1"/>
    <property type="match status" value="1"/>
</dbReference>
<dbReference type="Pfam" id="PF02338">
    <property type="entry name" value="OTU"/>
    <property type="match status" value="1"/>
</dbReference>
<dbReference type="SUPFAM" id="SSF54001">
    <property type="entry name" value="Cysteine proteinases"/>
    <property type="match status" value="1"/>
</dbReference>
<dbReference type="InterPro" id="IPR003323">
    <property type="entry name" value="OTU_dom"/>
</dbReference>
<dbReference type="SUPFAM" id="SSF54236">
    <property type="entry name" value="Ubiquitin-like"/>
    <property type="match status" value="1"/>
</dbReference>
<keyword evidence="7 9" id="KW-0788">Thiol protease</keyword>
<proteinExistence type="predicted"/>
<dbReference type="GO" id="GO:0004843">
    <property type="term" value="F:cysteine-type deubiquitinase activity"/>
    <property type="evidence" value="ECO:0007669"/>
    <property type="project" value="UniProtKB-UniRule"/>
</dbReference>
<evidence type="ECO:0000259" key="10">
    <source>
        <dbReference type="Pfam" id="PF02338"/>
    </source>
</evidence>
<dbReference type="CDD" id="cd22745">
    <property type="entry name" value="OTU_OTU1"/>
    <property type="match status" value="1"/>
</dbReference>
<keyword evidence="3" id="KW-0479">Metal-binding</keyword>
<dbReference type="GO" id="GO:0005829">
    <property type="term" value="C:cytosol"/>
    <property type="evidence" value="ECO:0007669"/>
    <property type="project" value="TreeGrafter"/>
</dbReference>
<comment type="subcellular location">
    <subcellularLocation>
        <location evidence="9">Cytoplasm</location>
    </subcellularLocation>
</comment>
<dbReference type="EC" id="3.4.19.12" evidence="9"/>
<evidence type="ECO:0000313" key="13">
    <source>
        <dbReference type="EMBL" id="KAJ1920044.1"/>
    </source>
</evidence>
<evidence type="ECO:0000259" key="12">
    <source>
        <dbReference type="Pfam" id="PF24560"/>
    </source>
</evidence>
<evidence type="ECO:0000256" key="4">
    <source>
        <dbReference type="ARBA" id="ARBA00022771"/>
    </source>
</evidence>
<reference evidence="13" key="1">
    <citation type="submission" date="2022-07" db="EMBL/GenBank/DDBJ databases">
        <title>Phylogenomic reconstructions and comparative analyses of Kickxellomycotina fungi.</title>
        <authorList>
            <person name="Reynolds N.K."/>
            <person name="Stajich J.E."/>
            <person name="Barry K."/>
            <person name="Grigoriev I.V."/>
            <person name="Crous P."/>
            <person name="Smith M.E."/>
        </authorList>
    </citation>
    <scope>NUCLEOTIDE SEQUENCE</scope>
    <source>
        <strain evidence="13">NBRC 100468</strain>
    </source>
</reference>
<dbReference type="OrthoDB" id="65596at2759"/>
<comment type="caution">
    <text evidence="13">The sequence shown here is derived from an EMBL/GenBank/DDBJ whole genome shotgun (WGS) entry which is preliminary data.</text>
</comment>